<dbReference type="Proteomes" id="UP000823486">
    <property type="component" value="Unassembled WGS sequence"/>
</dbReference>
<dbReference type="EMBL" id="JAFBFI010000009">
    <property type="protein sequence ID" value="MBM7692959.1"/>
    <property type="molecule type" value="Genomic_DNA"/>
</dbReference>
<gene>
    <name evidence="1" type="ORF">JOC77_002390</name>
</gene>
<name>A0ABS2QJQ4_9BACI</name>
<evidence type="ECO:0008006" key="3">
    <source>
        <dbReference type="Google" id="ProtNLM"/>
    </source>
</evidence>
<protein>
    <recommendedName>
        <fullName evidence="3">DUF1292 domain-containing protein</fullName>
    </recommendedName>
</protein>
<keyword evidence="2" id="KW-1185">Reference proteome</keyword>
<comment type="caution">
    <text evidence="1">The sequence shown here is derived from an EMBL/GenBank/DDBJ whole genome shotgun (WGS) entry which is preliminary data.</text>
</comment>
<reference evidence="1 2" key="1">
    <citation type="submission" date="2021-01" db="EMBL/GenBank/DDBJ databases">
        <title>Genomic Encyclopedia of Type Strains, Phase IV (KMG-IV): sequencing the most valuable type-strain genomes for metagenomic binning, comparative biology and taxonomic classification.</title>
        <authorList>
            <person name="Goeker M."/>
        </authorList>
    </citation>
    <scope>NUCLEOTIDE SEQUENCE [LARGE SCALE GENOMIC DNA]</scope>
    <source>
        <strain evidence="1 2">DSM 105482</strain>
    </source>
</reference>
<evidence type="ECO:0000313" key="2">
    <source>
        <dbReference type="Proteomes" id="UP000823486"/>
    </source>
</evidence>
<evidence type="ECO:0000313" key="1">
    <source>
        <dbReference type="EMBL" id="MBM7692959.1"/>
    </source>
</evidence>
<proteinExistence type="predicted"/>
<accession>A0ABS2QJQ4</accession>
<dbReference type="RefSeq" id="WP_204543356.1">
    <property type="nucleotide sequence ID" value="NZ_JAFBFI010000009.1"/>
</dbReference>
<sequence length="73" mass="8416">MKNHRYLLKDSFQAESLAEDLKVQLEVNRFDNYTITPVASRNELIVQVPDAAGDLEDTVDQFMADYHQGKMLE</sequence>
<organism evidence="1 2">
    <name type="scientific">Peribacillus deserti</name>
    <dbReference type="NCBI Taxonomy" id="673318"/>
    <lineage>
        <taxon>Bacteria</taxon>
        <taxon>Bacillati</taxon>
        <taxon>Bacillota</taxon>
        <taxon>Bacilli</taxon>
        <taxon>Bacillales</taxon>
        <taxon>Bacillaceae</taxon>
        <taxon>Peribacillus</taxon>
    </lineage>
</organism>